<keyword evidence="5" id="KW-0349">Heme</keyword>
<evidence type="ECO:0000256" key="8">
    <source>
        <dbReference type="ARBA" id="ARBA00022982"/>
    </source>
</evidence>
<dbReference type="PANTHER" id="PTHR43141:SF5">
    <property type="entry name" value="CYTOCHROME BD-I UBIQUINOL OXIDASE SUBUNIT 2"/>
    <property type="match status" value="1"/>
</dbReference>
<proteinExistence type="inferred from homology"/>
<evidence type="ECO:0000313" key="13">
    <source>
        <dbReference type="EMBL" id="PCI78762.1"/>
    </source>
</evidence>
<dbReference type="PANTHER" id="PTHR43141">
    <property type="entry name" value="CYTOCHROME BD2 SUBUNIT II"/>
    <property type="match status" value="1"/>
</dbReference>
<feature type="transmembrane region" description="Helical" evidence="12">
    <location>
        <begin position="298"/>
        <end position="322"/>
    </location>
</feature>
<feature type="transmembrane region" description="Helical" evidence="12">
    <location>
        <begin position="225"/>
        <end position="243"/>
    </location>
</feature>
<evidence type="ECO:0000256" key="9">
    <source>
        <dbReference type="ARBA" id="ARBA00022989"/>
    </source>
</evidence>
<feature type="transmembrane region" description="Helical" evidence="12">
    <location>
        <begin position="6"/>
        <end position="33"/>
    </location>
</feature>
<dbReference type="GO" id="GO:0009055">
    <property type="term" value="F:electron transfer activity"/>
    <property type="evidence" value="ECO:0007669"/>
    <property type="project" value="TreeGrafter"/>
</dbReference>
<keyword evidence="4" id="KW-1003">Cell membrane</keyword>
<accession>A0A2A4X7W8</accession>
<dbReference type="Pfam" id="PF02322">
    <property type="entry name" value="Cyt_bd_oxida_II"/>
    <property type="match status" value="1"/>
</dbReference>
<comment type="caution">
    <text evidence="13">The sequence shown here is derived from an EMBL/GenBank/DDBJ whole genome shotgun (WGS) entry which is preliminary data.</text>
</comment>
<dbReference type="GO" id="GO:0019646">
    <property type="term" value="P:aerobic electron transport chain"/>
    <property type="evidence" value="ECO:0007669"/>
    <property type="project" value="TreeGrafter"/>
</dbReference>
<evidence type="ECO:0000256" key="11">
    <source>
        <dbReference type="ARBA" id="ARBA00023136"/>
    </source>
</evidence>
<reference evidence="14" key="1">
    <citation type="submission" date="2017-08" db="EMBL/GenBank/DDBJ databases">
        <title>A dynamic microbial community with high functional redundancy inhabits the cold, oxic subseafloor aquifer.</title>
        <authorList>
            <person name="Tully B.J."/>
            <person name="Wheat C.G."/>
            <person name="Glazer B.T."/>
            <person name="Huber J.A."/>
        </authorList>
    </citation>
    <scope>NUCLEOTIDE SEQUENCE [LARGE SCALE GENOMIC DNA]</scope>
</reference>
<dbReference type="EMBL" id="NVUK01000001">
    <property type="protein sequence ID" value="PCI78762.1"/>
    <property type="molecule type" value="Genomic_DNA"/>
</dbReference>
<dbReference type="GO" id="GO:0005886">
    <property type="term" value="C:plasma membrane"/>
    <property type="evidence" value="ECO:0007669"/>
    <property type="project" value="UniProtKB-SubCell"/>
</dbReference>
<comment type="similarity">
    <text evidence="2">Belongs to the cytochrome ubiquinol oxidase subunit 2 family.</text>
</comment>
<dbReference type="InterPro" id="IPR003317">
    <property type="entry name" value="Cyt-d_oxidase_su2"/>
</dbReference>
<name>A0A2A4X7W8_UNCAE</name>
<dbReference type="GO" id="GO:0046872">
    <property type="term" value="F:metal ion binding"/>
    <property type="evidence" value="ECO:0007669"/>
    <property type="project" value="UniProtKB-KW"/>
</dbReference>
<evidence type="ECO:0000256" key="10">
    <source>
        <dbReference type="ARBA" id="ARBA00023004"/>
    </source>
</evidence>
<keyword evidence="3" id="KW-0813">Transport</keyword>
<evidence type="ECO:0000256" key="3">
    <source>
        <dbReference type="ARBA" id="ARBA00022448"/>
    </source>
</evidence>
<protein>
    <submittedName>
        <fullName evidence="13">Cytochrome d ubiquinol oxidase subunit II</fullName>
    </submittedName>
</protein>
<dbReference type="NCBIfam" id="TIGR00203">
    <property type="entry name" value="cydB"/>
    <property type="match status" value="1"/>
</dbReference>
<comment type="subcellular location">
    <subcellularLocation>
        <location evidence="1">Cell membrane</location>
        <topology evidence="1">Multi-pass membrane protein</topology>
    </subcellularLocation>
</comment>
<dbReference type="AlphaFoldDB" id="A0A2A4X7W8"/>
<evidence type="ECO:0000256" key="7">
    <source>
        <dbReference type="ARBA" id="ARBA00022723"/>
    </source>
</evidence>
<evidence type="ECO:0000256" key="4">
    <source>
        <dbReference type="ARBA" id="ARBA00022475"/>
    </source>
</evidence>
<feature type="transmembrane region" description="Helical" evidence="12">
    <location>
        <begin position="54"/>
        <end position="72"/>
    </location>
</feature>
<evidence type="ECO:0000313" key="14">
    <source>
        <dbReference type="Proteomes" id="UP000218775"/>
    </source>
</evidence>
<keyword evidence="7" id="KW-0479">Metal-binding</keyword>
<feature type="transmembrane region" description="Helical" evidence="12">
    <location>
        <begin position="191"/>
        <end position="213"/>
    </location>
</feature>
<dbReference type="GO" id="GO:0070069">
    <property type="term" value="C:cytochrome complex"/>
    <property type="evidence" value="ECO:0007669"/>
    <property type="project" value="TreeGrafter"/>
</dbReference>
<evidence type="ECO:0000256" key="12">
    <source>
        <dbReference type="SAM" id="Phobius"/>
    </source>
</evidence>
<feature type="transmembrane region" description="Helical" evidence="12">
    <location>
        <begin position="111"/>
        <end position="135"/>
    </location>
</feature>
<dbReference type="GO" id="GO:0016682">
    <property type="term" value="F:oxidoreductase activity, acting on diphenols and related substances as donors, oxygen as acceptor"/>
    <property type="evidence" value="ECO:0007669"/>
    <property type="project" value="TreeGrafter"/>
</dbReference>
<keyword evidence="11 12" id="KW-0472">Membrane</keyword>
<evidence type="ECO:0000256" key="6">
    <source>
        <dbReference type="ARBA" id="ARBA00022692"/>
    </source>
</evidence>
<feature type="transmembrane region" description="Helical" evidence="12">
    <location>
        <begin position="155"/>
        <end position="179"/>
    </location>
</feature>
<keyword evidence="9 12" id="KW-1133">Transmembrane helix</keyword>
<dbReference type="PIRSF" id="PIRSF000267">
    <property type="entry name" value="Cyt_oxidse_sub2"/>
    <property type="match status" value="1"/>
</dbReference>
<sequence>MALFWYGIIGVSLVAYAILDGFDLGVGCLHLLGKTDLDRRIFLNAIGPVWDGNEVWLIIIFGGLFAGFPAVYATLCSVFYSLIMAMIAGIIFRAVSIEFRSKRESKKWRSFWDIAFSVSSVFMSFIMGVIVGNVVEGVPIDALGVYNSTFLDFFTPYPILVGITSIFLFSMHGAVFLLMKTEGELHRDLRKYVMVCIALFMICYVGLTLYTIAYRPFMTQMIVRYPAVGLIGVFAFLAILNIGRCIKKGYDGWAFISSSISILLLIALFASGTYPVMIRSTLDASYSLTYQSSSASPVTLKILMIVVIIGIPLVLAYGAWIYRIFRGKVVLDEGSY</sequence>
<evidence type="ECO:0000256" key="2">
    <source>
        <dbReference type="ARBA" id="ARBA00007543"/>
    </source>
</evidence>
<organism evidence="13 14">
    <name type="scientific">Aerophobetes bacterium</name>
    <dbReference type="NCBI Taxonomy" id="2030807"/>
    <lineage>
        <taxon>Bacteria</taxon>
        <taxon>Candidatus Aerophobota</taxon>
    </lineage>
</organism>
<dbReference type="Proteomes" id="UP000218775">
    <property type="component" value="Unassembled WGS sequence"/>
</dbReference>
<feature type="transmembrane region" description="Helical" evidence="12">
    <location>
        <begin position="78"/>
        <end position="99"/>
    </location>
</feature>
<gene>
    <name evidence="13" type="primary">cydB</name>
    <name evidence="13" type="ORF">COB21_00100</name>
</gene>
<keyword evidence="10" id="KW-0408">Iron</keyword>
<evidence type="ECO:0000256" key="5">
    <source>
        <dbReference type="ARBA" id="ARBA00022617"/>
    </source>
</evidence>
<feature type="transmembrane region" description="Helical" evidence="12">
    <location>
        <begin position="255"/>
        <end position="278"/>
    </location>
</feature>
<evidence type="ECO:0000256" key="1">
    <source>
        <dbReference type="ARBA" id="ARBA00004651"/>
    </source>
</evidence>
<keyword evidence="6 12" id="KW-0812">Transmembrane</keyword>
<keyword evidence="8" id="KW-0249">Electron transport</keyword>